<name>A0AAQ2EPI6_PSEO7</name>
<comment type="caution">
    <text evidence="1">The sequence shown here is derived from an EMBL/GenBank/DDBJ whole genome shotgun (WGS) entry which is preliminary data.</text>
</comment>
<accession>A0AAQ2EPI6</accession>
<dbReference type="EMBL" id="PNEL01000097">
    <property type="protein sequence ID" value="TMN72306.1"/>
    <property type="molecule type" value="Genomic_DNA"/>
</dbReference>
<gene>
    <name evidence="1" type="ORF">CWB74_22935</name>
</gene>
<dbReference type="AlphaFoldDB" id="A0AAQ2EPI6"/>
<dbReference type="RefSeq" id="WP_045964481.1">
    <property type="nucleotide sequence ID" value="NZ_JXXW01000034.1"/>
</dbReference>
<evidence type="ECO:0000313" key="2">
    <source>
        <dbReference type="Proteomes" id="UP000305423"/>
    </source>
</evidence>
<proteinExistence type="predicted"/>
<organism evidence="1 2">
    <name type="scientific">Pseudoalteromonas piscicida</name>
    <dbReference type="NCBI Taxonomy" id="43662"/>
    <lineage>
        <taxon>Bacteria</taxon>
        <taxon>Pseudomonadati</taxon>
        <taxon>Pseudomonadota</taxon>
        <taxon>Gammaproteobacteria</taxon>
        <taxon>Alteromonadales</taxon>
        <taxon>Pseudoalteromonadaceae</taxon>
        <taxon>Pseudoalteromonas</taxon>
    </lineage>
</organism>
<sequence length="178" mass="21294">MEINFEQQLIDLGKQINHIEFNQYPEENYALQMLVEENEYLTFGFDFENSKRRKKSSQYNFQPITVNCYSTYINSRITAAHIETDCFIDYSDFYDFSRLERLYLYVSNPNVDCFDDRDVANLWHFLRDLASKRLKYIEFDISDLTDTAKDQINSLLKNPLNVVELNLIDALRKPPRRK</sequence>
<evidence type="ECO:0000313" key="1">
    <source>
        <dbReference type="EMBL" id="TMN72306.1"/>
    </source>
</evidence>
<dbReference type="Proteomes" id="UP000305423">
    <property type="component" value="Unassembled WGS sequence"/>
</dbReference>
<reference evidence="2" key="2">
    <citation type="submission" date="2019-06" db="EMBL/GenBank/DDBJ databases">
        <title>Co-occurence of chitin degradation, pigmentation and bioactivity in marine Pseudoalteromonas.</title>
        <authorList>
            <person name="Sonnenschein E.C."/>
            <person name="Bech P.K."/>
        </authorList>
    </citation>
    <scope>NUCLEOTIDE SEQUENCE [LARGE SCALE GENOMIC DNA]</scope>
    <source>
        <strain evidence="2">S1607</strain>
    </source>
</reference>
<reference evidence="1 2" key="1">
    <citation type="submission" date="2017-12" db="EMBL/GenBank/DDBJ databases">
        <authorList>
            <person name="Paulsen S."/>
            <person name="Gram L.K."/>
        </authorList>
    </citation>
    <scope>NUCLEOTIDE SEQUENCE [LARGE SCALE GENOMIC DNA]</scope>
    <source>
        <strain evidence="1 2">S1607</strain>
    </source>
</reference>
<protein>
    <submittedName>
        <fullName evidence="1">Uncharacterized protein</fullName>
    </submittedName>
</protein>